<dbReference type="Pfam" id="PF08327">
    <property type="entry name" value="AHSA1"/>
    <property type="match status" value="1"/>
</dbReference>
<reference evidence="3 4" key="1">
    <citation type="submission" date="2019-11" db="EMBL/GenBank/DDBJ databases">
        <title>Draft Genome Sequences of Six Type Strains of the Genus Massilia.</title>
        <authorList>
            <person name="Miess H."/>
            <person name="Frediansyah A."/>
            <person name="Goeker M."/>
            <person name="Gross H."/>
        </authorList>
    </citation>
    <scope>NUCLEOTIDE SEQUENCE [LARGE SCALE GENOMIC DNA]</scope>
    <source>
        <strain evidence="3 4">DSM 17513</strain>
    </source>
</reference>
<evidence type="ECO:0000259" key="2">
    <source>
        <dbReference type="Pfam" id="PF08327"/>
    </source>
</evidence>
<comment type="similarity">
    <text evidence="1">Belongs to the AHA1 family.</text>
</comment>
<dbReference type="RefSeq" id="WP_155706630.1">
    <property type="nucleotide sequence ID" value="NZ_BMWU01000026.1"/>
</dbReference>
<evidence type="ECO:0000313" key="3">
    <source>
        <dbReference type="EMBL" id="MUI10935.1"/>
    </source>
</evidence>
<feature type="domain" description="Activator of Hsp90 ATPase homologue 1/2-like C-terminal" evidence="2">
    <location>
        <begin position="73"/>
        <end position="210"/>
    </location>
</feature>
<dbReference type="InterPro" id="IPR023393">
    <property type="entry name" value="START-like_dom_sf"/>
</dbReference>
<evidence type="ECO:0000313" key="4">
    <source>
        <dbReference type="Proteomes" id="UP000431684"/>
    </source>
</evidence>
<sequence>MQAEAGSTATLLRQLETTRTSWQTNPAIFKHISEVLTSQWRILKLKHPLHQTRLIMTERAQFDTFSLERTFAVPLARVYRAFSDPREKQRWFAEGAQHEIERYDMQFEVGGREQARYRFKPGTPFAGAMLGADGYFLDIIPDHRIVSAATMAMDGRRFSASLHTFEFHDDGPDATRLVFTHQAMYGDGADGPELRRAGWQLLLDQLHGTLSVE</sequence>
<protein>
    <recommendedName>
        <fullName evidence="2">Activator of Hsp90 ATPase homologue 1/2-like C-terminal domain-containing protein</fullName>
    </recommendedName>
</protein>
<comment type="caution">
    <text evidence="3">The sequence shown here is derived from an EMBL/GenBank/DDBJ whole genome shotgun (WGS) entry which is preliminary data.</text>
</comment>
<organism evidence="3 4">
    <name type="scientific">Pseudoduganella dura</name>
    <dbReference type="NCBI Taxonomy" id="321982"/>
    <lineage>
        <taxon>Bacteria</taxon>
        <taxon>Pseudomonadati</taxon>
        <taxon>Pseudomonadota</taxon>
        <taxon>Betaproteobacteria</taxon>
        <taxon>Burkholderiales</taxon>
        <taxon>Oxalobacteraceae</taxon>
        <taxon>Telluria group</taxon>
        <taxon>Pseudoduganella</taxon>
    </lineage>
</organism>
<dbReference type="EMBL" id="WNWM01000002">
    <property type="protein sequence ID" value="MUI10935.1"/>
    <property type="molecule type" value="Genomic_DNA"/>
</dbReference>
<proteinExistence type="inferred from homology"/>
<dbReference type="AlphaFoldDB" id="A0A6I3XGQ2"/>
<accession>A0A6I3XGQ2</accession>
<dbReference type="SUPFAM" id="SSF55961">
    <property type="entry name" value="Bet v1-like"/>
    <property type="match status" value="1"/>
</dbReference>
<evidence type="ECO:0000256" key="1">
    <source>
        <dbReference type="ARBA" id="ARBA00006817"/>
    </source>
</evidence>
<dbReference type="Gene3D" id="3.30.530.20">
    <property type="match status" value="1"/>
</dbReference>
<keyword evidence="4" id="KW-1185">Reference proteome</keyword>
<dbReference type="InterPro" id="IPR013538">
    <property type="entry name" value="ASHA1/2-like_C"/>
</dbReference>
<dbReference type="Proteomes" id="UP000431684">
    <property type="component" value="Unassembled WGS sequence"/>
</dbReference>
<gene>
    <name evidence="3" type="ORF">GJV26_00285</name>
</gene>
<dbReference type="OrthoDB" id="9805228at2"/>
<name>A0A6I3XGQ2_9BURK</name>